<dbReference type="RefSeq" id="WP_133244289.1">
    <property type="nucleotide sequence ID" value="NZ_JACCEX010000003.1"/>
</dbReference>
<dbReference type="InterPro" id="IPR011330">
    <property type="entry name" value="Glyco_hydro/deAcase_b/a-brl"/>
</dbReference>
<protein>
    <submittedName>
        <fullName evidence="2">Peptidoglycan/xylan/chitin deacetylase (PgdA/CDA1 family)</fullName>
    </submittedName>
</protein>
<comment type="caution">
    <text evidence="2">The sequence shown here is derived from an EMBL/GenBank/DDBJ whole genome shotgun (WGS) entry which is preliminary data.</text>
</comment>
<name>A0A2U1CKW7_9BURK</name>
<evidence type="ECO:0000313" key="3">
    <source>
        <dbReference type="Proteomes" id="UP000246145"/>
    </source>
</evidence>
<organism evidence="2 3">
    <name type="scientific">Pusillimonas noertemannii</name>
    <dbReference type="NCBI Taxonomy" id="305977"/>
    <lineage>
        <taxon>Bacteria</taxon>
        <taxon>Pseudomonadati</taxon>
        <taxon>Pseudomonadota</taxon>
        <taxon>Betaproteobacteria</taxon>
        <taxon>Burkholderiales</taxon>
        <taxon>Alcaligenaceae</taxon>
        <taxon>Pusillimonas</taxon>
    </lineage>
</organism>
<dbReference type="Proteomes" id="UP000246145">
    <property type="component" value="Unassembled WGS sequence"/>
</dbReference>
<reference evidence="2 3" key="1">
    <citation type="submission" date="2018-04" db="EMBL/GenBank/DDBJ databases">
        <title>Genomic Encyclopedia of Type Strains, Phase IV (KMG-IV): sequencing the most valuable type-strain genomes for metagenomic binning, comparative biology and taxonomic classification.</title>
        <authorList>
            <person name="Goeker M."/>
        </authorList>
    </citation>
    <scope>NUCLEOTIDE SEQUENCE [LARGE SCALE GENOMIC DNA]</scope>
    <source>
        <strain evidence="2 3">DSM 10065</strain>
    </source>
</reference>
<sequence length="314" mass="34883">MNPQSTEHSFYARDSVHQLAPLTWPGAKPLALALVVSAEYYDLYPAPHAFTPPNVPGGFGRGPYPDFRAFSIREYGNRVGVFRVMNIIEKAGLKATLAADAHVATTRSEVVTTAMALGWDIAGHGVSVTEVIGEHLTEVQERDYLDRSLTPLRQLAGSKICGWHGAEYGESTRTPSLLAEQGISYLLDWPHDERVVPMATPNGTILSLPMSADLDDVMAHWHRKISMQRWCRSVLDAVQRLCQEGVNGGRLLILNLHPWLIGQPYRSSHLEQLLQQLCSRDDIWFTTTDRMAAHAAPPSPLQRSPLETADMTLR</sequence>
<dbReference type="SUPFAM" id="SSF88713">
    <property type="entry name" value="Glycoside hydrolase/deacetylase"/>
    <property type="match status" value="1"/>
</dbReference>
<dbReference type="Gene3D" id="3.20.20.370">
    <property type="entry name" value="Glycoside hydrolase/deacetylase"/>
    <property type="match status" value="1"/>
</dbReference>
<evidence type="ECO:0000313" key="2">
    <source>
        <dbReference type="EMBL" id="PVY61656.1"/>
    </source>
</evidence>
<dbReference type="AlphaFoldDB" id="A0A2U1CKW7"/>
<dbReference type="PANTHER" id="PTHR43123">
    <property type="entry name" value="POLYSACCHARIDE DEACETYLASE-RELATED"/>
    <property type="match status" value="1"/>
</dbReference>
<gene>
    <name evidence="2" type="ORF">C7440_2386</name>
</gene>
<dbReference type="PANTHER" id="PTHR43123:SF4">
    <property type="entry name" value="POLYSACCHARIDE DEACETYLASE"/>
    <property type="match status" value="1"/>
</dbReference>
<dbReference type="GO" id="GO:0005975">
    <property type="term" value="P:carbohydrate metabolic process"/>
    <property type="evidence" value="ECO:0007669"/>
    <property type="project" value="InterPro"/>
</dbReference>
<keyword evidence="3" id="KW-1185">Reference proteome</keyword>
<dbReference type="EMBL" id="QEKO01000003">
    <property type="protein sequence ID" value="PVY61656.1"/>
    <property type="molecule type" value="Genomic_DNA"/>
</dbReference>
<proteinExistence type="predicted"/>
<accession>A0A2U1CKW7</accession>
<dbReference type="OrthoDB" id="9787041at2"/>
<feature type="region of interest" description="Disordered" evidence="1">
    <location>
        <begin position="294"/>
        <end position="314"/>
    </location>
</feature>
<evidence type="ECO:0000256" key="1">
    <source>
        <dbReference type="SAM" id="MobiDB-lite"/>
    </source>
</evidence>